<proteinExistence type="predicted"/>
<evidence type="ECO:0000313" key="4">
    <source>
        <dbReference type="Proteomes" id="UP001527882"/>
    </source>
</evidence>
<dbReference type="InterPro" id="IPR000683">
    <property type="entry name" value="Gfo/Idh/MocA-like_OxRdtase_N"/>
</dbReference>
<dbReference type="Gene3D" id="3.40.50.720">
    <property type="entry name" value="NAD(P)-binding Rossmann-like Domain"/>
    <property type="match status" value="1"/>
</dbReference>
<gene>
    <name evidence="3" type="ORF">O9H85_24300</name>
</gene>
<dbReference type="PANTHER" id="PTHR43249:SF1">
    <property type="entry name" value="D-GLUCOSIDE 3-DEHYDROGENASE"/>
    <property type="match status" value="1"/>
</dbReference>
<reference evidence="3 4" key="1">
    <citation type="submission" date="2022-12" db="EMBL/GenBank/DDBJ databases">
        <title>Draft genome sequence of Paenibacillus sp. dW9.</title>
        <authorList>
            <person name="Choi E.-W."/>
            <person name="Kim D.-U."/>
        </authorList>
    </citation>
    <scope>NUCLEOTIDE SEQUENCE [LARGE SCALE GENOMIC DNA]</scope>
    <source>
        <strain evidence="4">dW9</strain>
    </source>
</reference>
<dbReference type="EMBL" id="JAQAGZ010000017">
    <property type="protein sequence ID" value="MCZ8515469.1"/>
    <property type="molecule type" value="Genomic_DNA"/>
</dbReference>
<evidence type="ECO:0000259" key="2">
    <source>
        <dbReference type="Pfam" id="PF22725"/>
    </source>
</evidence>
<sequence length="399" mass="45046">MKLNAKKKVKIGLIGLGAIGAGTYVPILKNNEQVEVVGVCDTVKEKADQYAAELKTKAYYNYLDLFDRSGLEAVIIGVPHYDHTPISIEAFKRGLHVLCEKPIAVHVNDAKKMIAAYEEAKTKQPDLIFGLMFQERTLPFHKKIKDILDGGELGKLIRTTWINTKWFRSQLYYDSGDWRATWAGEGGGILTNQCPHNLDLYQWLFGLPSSVHGFAHIGKYHHIEVEDEVTAYFEHENGMVGHFIVTTAETPGTNRFEIVGEYGKLVYENEQLLFYRNRSSMLKFIQESETKFGKLESWYTEIPVQLNIPHNHPYVFEKFISAIHSGEQELVARGPEGINGVTLANAIMLSSFTKQTVELPLDADAYEVKLNELIQSSKYVKAKSDVQVTEDMSSSFSKA</sequence>
<dbReference type="Proteomes" id="UP001527882">
    <property type="component" value="Unassembled WGS sequence"/>
</dbReference>
<evidence type="ECO:0000313" key="3">
    <source>
        <dbReference type="EMBL" id="MCZ8515469.1"/>
    </source>
</evidence>
<dbReference type="InterPro" id="IPR052515">
    <property type="entry name" value="Gfo/Idh/MocA_Oxidoreductase"/>
</dbReference>
<protein>
    <submittedName>
        <fullName evidence="3">Gfo/Idh/MocA family oxidoreductase</fullName>
    </submittedName>
</protein>
<dbReference type="SUPFAM" id="SSF55347">
    <property type="entry name" value="Glyceraldehyde-3-phosphate dehydrogenase-like, C-terminal domain"/>
    <property type="match status" value="1"/>
</dbReference>
<dbReference type="SUPFAM" id="SSF51735">
    <property type="entry name" value="NAD(P)-binding Rossmann-fold domains"/>
    <property type="match status" value="1"/>
</dbReference>
<dbReference type="Pfam" id="PF01408">
    <property type="entry name" value="GFO_IDH_MocA"/>
    <property type="match status" value="1"/>
</dbReference>
<dbReference type="InterPro" id="IPR036291">
    <property type="entry name" value="NAD(P)-bd_dom_sf"/>
</dbReference>
<accession>A0ABT4QF12</accession>
<comment type="caution">
    <text evidence="3">The sequence shown here is derived from an EMBL/GenBank/DDBJ whole genome shotgun (WGS) entry which is preliminary data.</text>
</comment>
<dbReference type="InterPro" id="IPR055170">
    <property type="entry name" value="GFO_IDH_MocA-like_dom"/>
</dbReference>
<dbReference type="Gene3D" id="3.30.360.10">
    <property type="entry name" value="Dihydrodipicolinate Reductase, domain 2"/>
    <property type="match status" value="1"/>
</dbReference>
<dbReference type="Pfam" id="PF22725">
    <property type="entry name" value="GFO_IDH_MocA_C3"/>
    <property type="match status" value="1"/>
</dbReference>
<dbReference type="RefSeq" id="WP_269883990.1">
    <property type="nucleotide sequence ID" value="NZ_JAQAGZ010000017.1"/>
</dbReference>
<keyword evidence="4" id="KW-1185">Reference proteome</keyword>
<dbReference type="PANTHER" id="PTHR43249">
    <property type="entry name" value="UDP-N-ACETYL-2-AMINO-2-DEOXY-D-GLUCURONATE OXIDASE"/>
    <property type="match status" value="1"/>
</dbReference>
<feature type="domain" description="Gfo/Idh/MocA-like oxidoreductase N-terminal" evidence="1">
    <location>
        <begin position="10"/>
        <end position="121"/>
    </location>
</feature>
<evidence type="ECO:0000259" key="1">
    <source>
        <dbReference type="Pfam" id="PF01408"/>
    </source>
</evidence>
<name>A0ABT4QF12_9BACL</name>
<feature type="domain" description="GFO/IDH/MocA-like oxidoreductase" evidence="2">
    <location>
        <begin position="142"/>
        <end position="265"/>
    </location>
</feature>
<organism evidence="3 4">
    <name type="scientific">Paenibacillus gyeongsangnamensis</name>
    <dbReference type="NCBI Taxonomy" id="3388067"/>
    <lineage>
        <taxon>Bacteria</taxon>
        <taxon>Bacillati</taxon>
        <taxon>Bacillota</taxon>
        <taxon>Bacilli</taxon>
        <taxon>Bacillales</taxon>
        <taxon>Paenibacillaceae</taxon>
        <taxon>Paenibacillus</taxon>
    </lineage>
</organism>